<accession>A0ACC2PPX7</accession>
<proteinExistence type="predicted"/>
<dbReference type="EMBL" id="CM056741">
    <property type="protein sequence ID" value="KAJ8685457.1"/>
    <property type="molecule type" value="Genomic_DNA"/>
</dbReference>
<gene>
    <name evidence="1" type="ORF">QAD02_021250</name>
</gene>
<organism evidence="1 2">
    <name type="scientific">Eretmocerus hayati</name>
    <dbReference type="NCBI Taxonomy" id="131215"/>
    <lineage>
        <taxon>Eukaryota</taxon>
        <taxon>Metazoa</taxon>
        <taxon>Ecdysozoa</taxon>
        <taxon>Arthropoda</taxon>
        <taxon>Hexapoda</taxon>
        <taxon>Insecta</taxon>
        <taxon>Pterygota</taxon>
        <taxon>Neoptera</taxon>
        <taxon>Endopterygota</taxon>
        <taxon>Hymenoptera</taxon>
        <taxon>Apocrita</taxon>
        <taxon>Proctotrupomorpha</taxon>
        <taxon>Chalcidoidea</taxon>
        <taxon>Aphelinidae</taxon>
        <taxon>Aphelininae</taxon>
        <taxon>Eretmocerus</taxon>
    </lineage>
</organism>
<evidence type="ECO:0000313" key="2">
    <source>
        <dbReference type="Proteomes" id="UP001239111"/>
    </source>
</evidence>
<dbReference type="Proteomes" id="UP001239111">
    <property type="component" value="Chromosome 1"/>
</dbReference>
<protein>
    <submittedName>
        <fullName evidence="1">Uncharacterized protein</fullName>
    </submittedName>
</protein>
<reference evidence="1" key="1">
    <citation type="submission" date="2023-04" db="EMBL/GenBank/DDBJ databases">
        <title>A chromosome-level genome assembly of the parasitoid wasp Eretmocerus hayati.</title>
        <authorList>
            <person name="Zhong Y."/>
            <person name="Liu S."/>
            <person name="Liu Y."/>
        </authorList>
    </citation>
    <scope>NUCLEOTIDE SEQUENCE</scope>
    <source>
        <strain evidence="1">ZJU_SS_LIU_2023</strain>
    </source>
</reference>
<evidence type="ECO:0000313" key="1">
    <source>
        <dbReference type="EMBL" id="KAJ8685457.1"/>
    </source>
</evidence>
<name>A0ACC2PPX7_9HYME</name>
<sequence>MLREYYSRTADSKSETSPTNRAASSTKSKDPPKSSSNGEGSSSIERSCHQHCWTNSLFGTSTTAQVYVVAENGVRLKVRALIDPASQVSFVSSSLCQELHIKSELIHAPIPSVGDELVTVSRT</sequence>
<keyword evidence="2" id="KW-1185">Reference proteome</keyword>
<comment type="caution">
    <text evidence="1">The sequence shown here is derived from an EMBL/GenBank/DDBJ whole genome shotgun (WGS) entry which is preliminary data.</text>
</comment>